<reference evidence="1 2" key="1">
    <citation type="submission" date="2019-11" db="EMBL/GenBank/DDBJ databases">
        <title>Genome of Strain BIT-d1.</title>
        <authorList>
            <person name="Yang Y."/>
        </authorList>
    </citation>
    <scope>NUCLEOTIDE SEQUENCE [LARGE SCALE GENOMIC DNA]</scope>
    <source>
        <strain evidence="1 2">BIT-d1</strain>
    </source>
</reference>
<dbReference type="SUPFAM" id="SSF160631">
    <property type="entry name" value="SMI1/KNR4-like"/>
    <property type="match status" value="1"/>
</dbReference>
<sequence>MNQLKRIKEKFILAKQRDITLQVFGSESHRYDLGKPISRAVVDEFEKANNLSLPEAYKLFVTEIGNGTEDNDGYLHSGAGPYYGILPFGKGLNEVLYSDNPEEFLSHPCQLTEEMTEEEWKILYSVSDNDQLSDEEYNYLQGTVFGGLLPLGSQGCTITSNLILNGPLKGRIAYTNEDQKPILAFESNFLDWYERWLDEVISGDLIGDSAGWFGYHRGGTVEELWNGVLQHDSALRKIEYIDGLIKKNTIADDVLCKIEEYLPQCDGEVYLKLSRLLAKHDYNKAKIHLQECKDIDFCYCIQTVYWYAKEHANEWVEDLVNYLKTISDAETLRFCIYLLKEAKVDYGDYLFKSLQSKDESIRSLAYYALGQLDDKVKYLPQFMTGLQDQDESVLISVLQALQEVKEDSLLPYYKNIAVKYIDREDTYVNSNLDYRLKEYNLTRVSLLKA</sequence>
<dbReference type="EMBL" id="WMJX01000046">
    <property type="protein sequence ID" value="MTG99141.1"/>
    <property type="molecule type" value="Genomic_DNA"/>
</dbReference>
<protein>
    <recommendedName>
        <fullName evidence="3">SMI1/KNR4 family protein</fullName>
    </recommendedName>
</protein>
<name>A0A6I3LR32_9FLAO</name>
<accession>A0A6I3LR32</accession>
<dbReference type="AlphaFoldDB" id="A0A6I3LR32"/>
<dbReference type="Gene3D" id="1.25.10.10">
    <property type="entry name" value="Leucine-rich Repeat Variant"/>
    <property type="match status" value="1"/>
</dbReference>
<gene>
    <name evidence="1" type="ORF">GJV76_13550</name>
</gene>
<proteinExistence type="predicted"/>
<dbReference type="RefSeq" id="WP_155093141.1">
    <property type="nucleotide sequence ID" value="NZ_CP102754.1"/>
</dbReference>
<dbReference type="InterPro" id="IPR016024">
    <property type="entry name" value="ARM-type_fold"/>
</dbReference>
<dbReference type="InterPro" id="IPR011989">
    <property type="entry name" value="ARM-like"/>
</dbReference>
<dbReference type="SUPFAM" id="SSF48371">
    <property type="entry name" value="ARM repeat"/>
    <property type="match status" value="1"/>
</dbReference>
<dbReference type="OrthoDB" id="1190024at2"/>
<evidence type="ECO:0008006" key="3">
    <source>
        <dbReference type="Google" id="ProtNLM"/>
    </source>
</evidence>
<comment type="caution">
    <text evidence="1">The sequence shown here is derived from an EMBL/GenBank/DDBJ whole genome shotgun (WGS) entry which is preliminary data.</text>
</comment>
<keyword evidence="2" id="KW-1185">Reference proteome</keyword>
<evidence type="ECO:0000313" key="1">
    <source>
        <dbReference type="EMBL" id="MTG99141.1"/>
    </source>
</evidence>
<dbReference type="InterPro" id="IPR037883">
    <property type="entry name" value="Knr4/Smi1-like_sf"/>
</dbReference>
<organism evidence="1 2">
    <name type="scientific">Myroides albus</name>
    <dbReference type="NCBI Taxonomy" id="2562892"/>
    <lineage>
        <taxon>Bacteria</taxon>
        <taxon>Pseudomonadati</taxon>
        <taxon>Bacteroidota</taxon>
        <taxon>Flavobacteriia</taxon>
        <taxon>Flavobacteriales</taxon>
        <taxon>Flavobacteriaceae</taxon>
        <taxon>Myroides</taxon>
    </lineage>
</organism>
<dbReference type="Gene3D" id="3.40.1580.10">
    <property type="entry name" value="SMI1/KNR4-like"/>
    <property type="match status" value="1"/>
</dbReference>
<dbReference type="Proteomes" id="UP000438760">
    <property type="component" value="Unassembled WGS sequence"/>
</dbReference>
<evidence type="ECO:0000313" key="2">
    <source>
        <dbReference type="Proteomes" id="UP000438760"/>
    </source>
</evidence>